<dbReference type="EMBL" id="JBHSNC010000027">
    <property type="protein sequence ID" value="MFC5529684.1"/>
    <property type="molecule type" value="Genomic_DNA"/>
</dbReference>
<dbReference type="InterPro" id="IPR009057">
    <property type="entry name" value="Homeodomain-like_sf"/>
</dbReference>
<keyword evidence="2" id="KW-0805">Transcription regulation</keyword>
<dbReference type="PROSITE" id="PS01124">
    <property type="entry name" value="HTH_ARAC_FAMILY_2"/>
    <property type="match status" value="1"/>
</dbReference>
<keyword evidence="1" id="KW-0963">Cytoplasm</keyword>
<accession>A0ABW0QZK2</accession>
<dbReference type="InterPro" id="IPR018060">
    <property type="entry name" value="HTH_AraC"/>
</dbReference>
<comment type="caution">
    <text evidence="7">The sequence shown here is derived from an EMBL/GenBank/DDBJ whole genome shotgun (WGS) entry which is preliminary data.</text>
</comment>
<evidence type="ECO:0000256" key="4">
    <source>
        <dbReference type="ARBA" id="ARBA00023159"/>
    </source>
</evidence>
<keyword evidence="5" id="KW-0804">Transcription</keyword>
<evidence type="ECO:0000256" key="1">
    <source>
        <dbReference type="ARBA" id="ARBA00022490"/>
    </source>
</evidence>
<evidence type="ECO:0000313" key="8">
    <source>
        <dbReference type="Proteomes" id="UP001596108"/>
    </source>
</evidence>
<keyword evidence="3" id="KW-0238">DNA-binding</keyword>
<dbReference type="InterPro" id="IPR014710">
    <property type="entry name" value="RmlC-like_jellyroll"/>
</dbReference>
<sequence>MYYDDIRLEKPFEFVRLPLRTEAHDVHYHECLEVCIVLDHEVEYRFGDTVYHGEAGDIFVCRPFEPHWGIAKEADADWILLLFSPSAVQSIPGGSTLLSPFYTQWLSVPKIPRHAPQAALIRKAAEEAVLLHKQGGAISEALRFKHLIDVLLLIYDYADKEGNRNLDRFEMDGVLKAIQHILTHSKEDVDGDSLIKASGLRKSVFYRAFRELTGVSPLLFLQRLRIQFAMDLLVRSAHRTVLQIAEDCGFQSLRTFNNQFKSYTGVSPRIYREKRARQPPHVYYIT</sequence>
<gene>
    <name evidence="7" type="ORF">ACFPQ4_09505</name>
</gene>
<evidence type="ECO:0000256" key="2">
    <source>
        <dbReference type="ARBA" id="ARBA00023015"/>
    </source>
</evidence>
<dbReference type="SUPFAM" id="SSF51215">
    <property type="entry name" value="Regulatory protein AraC"/>
    <property type="match status" value="1"/>
</dbReference>
<feature type="domain" description="HTH araC/xylS-type" evidence="6">
    <location>
        <begin position="175"/>
        <end position="274"/>
    </location>
</feature>
<dbReference type="PANTHER" id="PTHR46796">
    <property type="entry name" value="HTH-TYPE TRANSCRIPTIONAL ACTIVATOR RHAS-RELATED"/>
    <property type="match status" value="1"/>
</dbReference>
<dbReference type="SUPFAM" id="SSF46689">
    <property type="entry name" value="Homeodomain-like"/>
    <property type="match status" value="1"/>
</dbReference>
<dbReference type="InterPro" id="IPR003313">
    <property type="entry name" value="AraC-bd"/>
</dbReference>
<protein>
    <submittedName>
        <fullName evidence="7">Helix-turn-helix domain-containing protein</fullName>
    </submittedName>
</protein>
<dbReference type="RefSeq" id="WP_378111581.1">
    <property type="nucleotide sequence ID" value="NZ_JBHSNC010000027.1"/>
</dbReference>
<dbReference type="Proteomes" id="UP001596108">
    <property type="component" value="Unassembled WGS sequence"/>
</dbReference>
<evidence type="ECO:0000313" key="7">
    <source>
        <dbReference type="EMBL" id="MFC5529684.1"/>
    </source>
</evidence>
<reference evidence="8" key="1">
    <citation type="journal article" date="2019" name="Int. J. Syst. Evol. Microbiol.">
        <title>The Global Catalogue of Microorganisms (GCM) 10K type strain sequencing project: providing services to taxonomists for standard genome sequencing and annotation.</title>
        <authorList>
            <consortium name="The Broad Institute Genomics Platform"/>
            <consortium name="The Broad Institute Genome Sequencing Center for Infectious Disease"/>
            <person name="Wu L."/>
            <person name="Ma J."/>
        </authorList>
    </citation>
    <scope>NUCLEOTIDE SEQUENCE [LARGE SCALE GENOMIC DNA]</scope>
    <source>
        <strain evidence="8">CGMCC 1.18578</strain>
    </source>
</reference>
<dbReference type="PROSITE" id="PS00041">
    <property type="entry name" value="HTH_ARAC_FAMILY_1"/>
    <property type="match status" value="1"/>
</dbReference>
<dbReference type="PANTHER" id="PTHR46796:SF13">
    <property type="entry name" value="HTH-TYPE TRANSCRIPTIONAL ACTIVATOR RHAS"/>
    <property type="match status" value="1"/>
</dbReference>
<dbReference type="Gene3D" id="1.10.10.60">
    <property type="entry name" value="Homeodomain-like"/>
    <property type="match status" value="2"/>
</dbReference>
<organism evidence="7 8">
    <name type="scientific">Cohnella yongneupensis</name>
    <dbReference type="NCBI Taxonomy" id="425006"/>
    <lineage>
        <taxon>Bacteria</taxon>
        <taxon>Bacillati</taxon>
        <taxon>Bacillota</taxon>
        <taxon>Bacilli</taxon>
        <taxon>Bacillales</taxon>
        <taxon>Paenibacillaceae</taxon>
        <taxon>Cohnella</taxon>
    </lineage>
</organism>
<evidence type="ECO:0000259" key="6">
    <source>
        <dbReference type="PROSITE" id="PS01124"/>
    </source>
</evidence>
<dbReference type="SMART" id="SM00342">
    <property type="entry name" value="HTH_ARAC"/>
    <property type="match status" value="1"/>
</dbReference>
<name>A0ABW0QZK2_9BACL</name>
<evidence type="ECO:0000256" key="5">
    <source>
        <dbReference type="ARBA" id="ARBA00023163"/>
    </source>
</evidence>
<dbReference type="Pfam" id="PF12833">
    <property type="entry name" value="HTH_18"/>
    <property type="match status" value="1"/>
</dbReference>
<keyword evidence="4" id="KW-0010">Activator</keyword>
<dbReference type="Pfam" id="PF02311">
    <property type="entry name" value="AraC_binding"/>
    <property type="match status" value="1"/>
</dbReference>
<dbReference type="InterPro" id="IPR050204">
    <property type="entry name" value="AraC_XylS_family_regulators"/>
</dbReference>
<dbReference type="InterPro" id="IPR037923">
    <property type="entry name" value="HTH-like"/>
</dbReference>
<dbReference type="InterPro" id="IPR018062">
    <property type="entry name" value="HTH_AraC-typ_CS"/>
</dbReference>
<keyword evidence="8" id="KW-1185">Reference proteome</keyword>
<evidence type="ECO:0000256" key="3">
    <source>
        <dbReference type="ARBA" id="ARBA00023125"/>
    </source>
</evidence>
<dbReference type="Gene3D" id="2.60.120.10">
    <property type="entry name" value="Jelly Rolls"/>
    <property type="match status" value="1"/>
</dbReference>
<proteinExistence type="predicted"/>